<evidence type="ECO:0000313" key="2">
    <source>
        <dbReference type="EMBL" id="SHI38484.1"/>
    </source>
</evidence>
<reference evidence="3" key="1">
    <citation type="submission" date="2016-11" db="EMBL/GenBank/DDBJ databases">
        <authorList>
            <person name="Varghese N."/>
            <person name="Submissions S."/>
        </authorList>
    </citation>
    <scope>NUCLEOTIDE SEQUENCE [LARGE SCALE GENOMIC DNA]</scope>
    <source>
        <strain evidence="3">DSM 19858</strain>
    </source>
</reference>
<evidence type="ECO:0000256" key="1">
    <source>
        <dbReference type="SAM" id="Phobius"/>
    </source>
</evidence>
<sequence>MRPKRDIEPIIAYSIAIMLIVYLLASYDTFSVDENRPPHGKWIVVIYKFLLNHEFGSIIAKGVLLLLGIYCCRQLYNAFKTKQ</sequence>
<protein>
    <submittedName>
        <fullName evidence="2">Uncharacterized protein</fullName>
    </submittedName>
</protein>
<feature type="transmembrane region" description="Helical" evidence="1">
    <location>
        <begin position="7"/>
        <end position="25"/>
    </location>
</feature>
<keyword evidence="1" id="KW-1133">Transmembrane helix</keyword>
<name>A0A1M6APP5_9FLAO</name>
<organism evidence="2 3">
    <name type="scientific">Pseudozobellia thermophila</name>
    <dbReference type="NCBI Taxonomy" id="192903"/>
    <lineage>
        <taxon>Bacteria</taxon>
        <taxon>Pseudomonadati</taxon>
        <taxon>Bacteroidota</taxon>
        <taxon>Flavobacteriia</taxon>
        <taxon>Flavobacteriales</taxon>
        <taxon>Flavobacteriaceae</taxon>
        <taxon>Pseudozobellia</taxon>
    </lineage>
</organism>
<keyword evidence="3" id="KW-1185">Reference proteome</keyword>
<keyword evidence="1" id="KW-0812">Transmembrane</keyword>
<proteinExistence type="predicted"/>
<gene>
    <name evidence="2" type="ORF">SAMN04488513_101140</name>
</gene>
<dbReference type="Proteomes" id="UP000184543">
    <property type="component" value="Unassembled WGS sequence"/>
</dbReference>
<accession>A0A1M6APP5</accession>
<dbReference type="STRING" id="192903.SAMN04488513_101140"/>
<keyword evidence="1" id="KW-0472">Membrane</keyword>
<feature type="transmembrane region" description="Helical" evidence="1">
    <location>
        <begin position="58"/>
        <end position="76"/>
    </location>
</feature>
<evidence type="ECO:0000313" key="3">
    <source>
        <dbReference type="Proteomes" id="UP000184543"/>
    </source>
</evidence>
<dbReference type="EMBL" id="FQYU01000001">
    <property type="protein sequence ID" value="SHI38484.1"/>
    <property type="molecule type" value="Genomic_DNA"/>
</dbReference>
<dbReference type="AlphaFoldDB" id="A0A1M6APP5"/>